<sequence length="71" mass="7552">MGMVLMSKGTPASAIPHHSVHSLRFEANARHMQSVASSLDSDRQPLAGRRICLPDIAQLTSPVATAALTML</sequence>
<name>A0A6G1M6I6_ORBOL</name>
<dbReference type="EMBL" id="JAABOE010000138">
    <property type="protein sequence ID" value="KAF3162011.1"/>
    <property type="molecule type" value="Genomic_DNA"/>
</dbReference>
<dbReference type="EMBL" id="WIWT01000092">
    <property type="protein sequence ID" value="KAF3202032.1"/>
    <property type="molecule type" value="Genomic_DNA"/>
</dbReference>
<reference evidence="1 3" key="1">
    <citation type="submission" date="2019-06" db="EMBL/GenBank/DDBJ databases">
        <authorList>
            <person name="Palmer J.M."/>
        </authorList>
    </citation>
    <scope>NUCLEOTIDE SEQUENCE [LARGE SCALE GENOMIC DNA]</scope>
    <source>
        <strain evidence="2">TWF679</strain>
        <strain evidence="1 3">TWF788</strain>
    </source>
</reference>
<proteinExistence type="predicted"/>
<dbReference type="Proteomes" id="UP000614610">
    <property type="component" value="Unassembled WGS sequence"/>
</dbReference>
<organism evidence="1 3">
    <name type="scientific">Orbilia oligospora</name>
    <name type="common">Nematode-trapping fungus</name>
    <name type="synonym">Arthrobotrys oligospora</name>
    <dbReference type="NCBI Taxonomy" id="2813651"/>
    <lineage>
        <taxon>Eukaryota</taxon>
        <taxon>Fungi</taxon>
        <taxon>Dikarya</taxon>
        <taxon>Ascomycota</taxon>
        <taxon>Pezizomycotina</taxon>
        <taxon>Orbiliomycetes</taxon>
        <taxon>Orbiliales</taxon>
        <taxon>Orbiliaceae</taxon>
        <taxon>Orbilia</taxon>
    </lineage>
</organism>
<evidence type="ECO:0000313" key="1">
    <source>
        <dbReference type="EMBL" id="KAF3162011.1"/>
    </source>
</evidence>
<evidence type="ECO:0000313" key="3">
    <source>
        <dbReference type="Proteomes" id="UP000479691"/>
    </source>
</evidence>
<evidence type="ECO:0000313" key="2">
    <source>
        <dbReference type="EMBL" id="KAF3202032.1"/>
    </source>
</evidence>
<gene>
    <name evidence="2" type="ORF">TWF679_011155</name>
    <name evidence="1" type="ORF">TWF788_002187</name>
</gene>
<dbReference type="AlphaFoldDB" id="A0A6G1M6I6"/>
<protein>
    <submittedName>
        <fullName evidence="1">Uncharacterized protein</fullName>
    </submittedName>
</protein>
<accession>A0A6G1M6I6</accession>
<dbReference type="Proteomes" id="UP000479691">
    <property type="component" value="Unassembled WGS sequence"/>
</dbReference>
<comment type="caution">
    <text evidence="1">The sequence shown here is derived from an EMBL/GenBank/DDBJ whole genome shotgun (WGS) entry which is preliminary data.</text>
</comment>
<dbReference type="OrthoDB" id="5295672at2759"/>